<evidence type="ECO:0000256" key="2">
    <source>
        <dbReference type="ARBA" id="ARBA00022741"/>
    </source>
</evidence>
<dbReference type="InterPro" id="IPR009001">
    <property type="entry name" value="Transl_elong_EF1A/Init_IF2_C"/>
</dbReference>
<protein>
    <recommendedName>
        <fullName evidence="4">Tr-type G domain-containing protein</fullName>
    </recommendedName>
</protein>
<dbReference type="VEuPathDB" id="FungiDB:SPPG_05831"/>
<dbReference type="GeneID" id="27689182"/>
<dbReference type="EMBL" id="KQ257459">
    <property type="protein sequence ID" value="KNC98862.1"/>
    <property type="molecule type" value="Genomic_DNA"/>
</dbReference>
<comment type="similarity">
    <text evidence="1">Belongs to the TRAFAC class translation factor GTPase superfamily. Classic translation factor GTPase family. EF-Tu/EF-1A subfamily.</text>
</comment>
<proteinExistence type="inferred from homology"/>
<feature type="domain" description="Tr-type G" evidence="4">
    <location>
        <begin position="142"/>
        <end position="369"/>
    </location>
</feature>
<dbReference type="SUPFAM" id="SSF52540">
    <property type="entry name" value="P-loop containing nucleoside triphosphate hydrolases"/>
    <property type="match status" value="1"/>
</dbReference>
<dbReference type="FunFam" id="3.40.50.300:FF:000091">
    <property type="entry name" value="Probable GTP-binding protein 1"/>
    <property type="match status" value="1"/>
</dbReference>
<dbReference type="GO" id="GO:0005525">
    <property type="term" value="F:GTP binding"/>
    <property type="evidence" value="ECO:0007669"/>
    <property type="project" value="UniProtKB-KW"/>
</dbReference>
<keyword evidence="3" id="KW-0342">GTP-binding</keyword>
<dbReference type="AlphaFoldDB" id="A0A0L0HCE2"/>
<dbReference type="OMA" id="ENMPMKI"/>
<evidence type="ECO:0000259" key="4">
    <source>
        <dbReference type="PROSITE" id="PS51722"/>
    </source>
</evidence>
<organism evidence="5 6">
    <name type="scientific">Spizellomyces punctatus (strain DAOM BR117)</name>
    <dbReference type="NCBI Taxonomy" id="645134"/>
    <lineage>
        <taxon>Eukaryota</taxon>
        <taxon>Fungi</taxon>
        <taxon>Fungi incertae sedis</taxon>
        <taxon>Chytridiomycota</taxon>
        <taxon>Chytridiomycota incertae sedis</taxon>
        <taxon>Chytridiomycetes</taxon>
        <taxon>Spizellomycetales</taxon>
        <taxon>Spizellomycetaceae</taxon>
        <taxon>Spizellomyces</taxon>
    </lineage>
</organism>
<accession>A0A0L0HCE2</accession>
<dbReference type="Pfam" id="PF00009">
    <property type="entry name" value="GTP_EFTU"/>
    <property type="match status" value="1"/>
</dbReference>
<dbReference type="Gene3D" id="3.40.50.300">
    <property type="entry name" value="P-loop containing nucleotide triphosphate hydrolases"/>
    <property type="match status" value="1"/>
</dbReference>
<dbReference type="PANTHER" id="PTHR43721">
    <property type="entry name" value="ELONGATION FACTOR TU-RELATED"/>
    <property type="match status" value="1"/>
</dbReference>
<dbReference type="RefSeq" id="XP_016606902.1">
    <property type="nucleotide sequence ID" value="XM_016754043.1"/>
</dbReference>
<gene>
    <name evidence="5" type="ORF">SPPG_05831</name>
</gene>
<dbReference type="InterPro" id="IPR000795">
    <property type="entry name" value="T_Tr_GTP-bd_dom"/>
</dbReference>
<dbReference type="GO" id="GO:0003746">
    <property type="term" value="F:translation elongation factor activity"/>
    <property type="evidence" value="ECO:0007669"/>
    <property type="project" value="TreeGrafter"/>
</dbReference>
<dbReference type="InterPro" id="IPR050055">
    <property type="entry name" value="EF-Tu_GTPase"/>
</dbReference>
<keyword evidence="6" id="KW-1185">Reference proteome</keyword>
<keyword evidence="2" id="KW-0547">Nucleotide-binding</keyword>
<dbReference type="GO" id="GO:0003924">
    <property type="term" value="F:GTPase activity"/>
    <property type="evidence" value="ECO:0007669"/>
    <property type="project" value="InterPro"/>
</dbReference>
<dbReference type="PROSITE" id="PS51722">
    <property type="entry name" value="G_TR_2"/>
    <property type="match status" value="1"/>
</dbReference>
<evidence type="ECO:0000256" key="3">
    <source>
        <dbReference type="ARBA" id="ARBA00023134"/>
    </source>
</evidence>
<name>A0A0L0HCE2_SPIPD</name>
<dbReference type="InterPro" id="IPR009000">
    <property type="entry name" value="Transl_B-barrel_sf"/>
</dbReference>
<dbReference type="eggNOG" id="KOG1143">
    <property type="taxonomic scope" value="Eukaryota"/>
</dbReference>
<evidence type="ECO:0000313" key="5">
    <source>
        <dbReference type="EMBL" id="KNC98862.1"/>
    </source>
</evidence>
<dbReference type="SUPFAM" id="SSF50447">
    <property type="entry name" value="Translation proteins"/>
    <property type="match status" value="1"/>
</dbReference>
<dbReference type="InParanoid" id="A0A0L0HCE2"/>
<dbReference type="InterPro" id="IPR027417">
    <property type="entry name" value="P-loop_NTPase"/>
</dbReference>
<dbReference type="SUPFAM" id="SSF50465">
    <property type="entry name" value="EF-Tu/eEF-1alpha/eIF2-gamma C-terminal domain"/>
    <property type="match status" value="1"/>
</dbReference>
<dbReference type="Proteomes" id="UP000053201">
    <property type="component" value="Unassembled WGS sequence"/>
</dbReference>
<dbReference type="PANTHER" id="PTHR43721:SF9">
    <property type="entry name" value="GTP-BINDING PROTEIN 1"/>
    <property type="match status" value="1"/>
</dbReference>
<evidence type="ECO:0000256" key="1">
    <source>
        <dbReference type="ARBA" id="ARBA00007249"/>
    </source>
</evidence>
<dbReference type="OrthoDB" id="248233at2759"/>
<sequence>MFRLNEASNMAPSTSVNTFMASKVHDTRLPPEVEEGNVEYKLQLINPPPARLEHLITQLKWRLAEGYGEAMYEIGVSDKGTLIGLTQDDLDRSVATLRKMGEALRADVSIIRERDVTSPGETPARKVAEVLVRKCLTDDQHFLEIRVAIIGGADAGKSTLLGVLTHSENDNGRGKARLNLLRHRHEIESGRTSSISHQIIGFDPHGALINYASNNIQTWAQICETASKIVTFLDMCGHPKYQKTTISGLAGHAPDYACLIIGANTGVSDISREHLAIAVVLKVPVFVVITKVDIATPPQLKRTVSSFLALLKAPGMRRVPVVIQNQDDLVVSVSSFLDSRVVPIFLTSSVTGENLSLLTNFFNYLPKPMSDYDQLLEEEVEYQVEEIYSVPDVGCVIGGKLLSGRITTHPHTSQPTYYLGPDRGSFIPVRINSIHRQRCPVNLIKAGQAASCALTFLSDPNASDSFHEKDTVAYNITPPPSFRLRKGQVLLSTPPPPPVWEFDADLNVLHCASTVGPSCHGVIYVGAVRQGAKIVRMENVGSLKTSESARVRFRFAYEPEWVVVGRTVLFRGEGGLKCVGKIAGVMVENGEGR</sequence>
<reference evidence="5 6" key="1">
    <citation type="submission" date="2009-08" db="EMBL/GenBank/DDBJ databases">
        <title>The Genome Sequence of Spizellomyces punctatus strain DAOM BR117.</title>
        <authorList>
            <consortium name="The Broad Institute Genome Sequencing Platform"/>
            <person name="Russ C."/>
            <person name="Cuomo C."/>
            <person name="Shea T."/>
            <person name="Young S.K."/>
            <person name="Zeng Q."/>
            <person name="Koehrsen M."/>
            <person name="Haas B."/>
            <person name="Borodovsky M."/>
            <person name="Guigo R."/>
            <person name="Alvarado L."/>
            <person name="Berlin A."/>
            <person name="Bochicchio J."/>
            <person name="Borenstein D."/>
            <person name="Chapman S."/>
            <person name="Chen Z."/>
            <person name="Engels R."/>
            <person name="Freedman E."/>
            <person name="Gellesch M."/>
            <person name="Goldberg J."/>
            <person name="Griggs A."/>
            <person name="Gujja S."/>
            <person name="Heiman D."/>
            <person name="Hepburn T."/>
            <person name="Howarth C."/>
            <person name="Jen D."/>
            <person name="Larson L."/>
            <person name="Lewis B."/>
            <person name="Mehta T."/>
            <person name="Park D."/>
            <person name="Pearson M."/>
            <person name="Roberts A."/>
            <person name="Saif S."/>
            <person name="Shenoy N."/>
            <person name="Sisk P."/>
            <person name="Stolte C."/>
            <person name="Sykes S."/>
            <person name="Thomson T."/>
            <person name="Walk T."/>
            <person name="White J."/>
            <person name="Yandava C."/>
            <person name="Burger G."/>
            <person name="Gray M.W."/>
            <person name="Holland P.W.H."/>
            <person name="King N."/>
            <person name="Lang F.B.F."/>
            <person name="Roger A.J."/>
            <person name="Ruiz-Trillo I."/>
            <person name="Lander E."/>
            <person name="Nusbaum C."/>
        </authorList>
    </citation>
    <scope>NUCLEOTIDE SEQUENCE [LARGE SCALE GENOMIC DNA]</scope>
    <source>
        <strain evidence="5 6">DAOM BR117</strain>
    </source>
</reference>
<dbReference type="Gene3D" id="2.40.30.10">
    <property type="entry name" value="Translation factors"/>
    <property type="match status" value="1"/>
</dbReference>
<evidence type="ECO:0000313" key="6">
    <source>
        <dbReference type="Proteomes" id="UP000053201"/>
    </source>
</evidence>